<dbReference type="InterPro" id="IPR036397">
    <property type="entry name" value="RNaseH_sf"/>
</dbReference>
<dbReference type="GO" id="GO:0004519">
    <property type="term" value="F:endonuclease activity"/>
    <property type="evidence" value="ECO:0007669"/>
    <property type="project" value="UniProtKB-KW"/>
</dbReference>
<organism evidence="2 3">
    <name type="scientific">Janthinobacterium psychrotolerans</name>
    <dbReference type="NCBI Taxonomy" id="1747903"/>
    <lineage>
        <taxon>Bacteria</taxon>
        <taxon>Pseudomonadati</taxon>
        <taxon>Pseudomonadota</taxon>
        <taxon>Betaproteobacteria</taxon>
        <taxon>Burkholderiales</taxon>
        <taxon>Oxalobacteraceae</taxon>
        <taxon>Janthinobacterium</taxon>
    </lineage>
</organism>
<feature type="domain" description="Tc1-like transposase DDE" evidence="1">
    <location>
        <begin position="3"/>
        <end position="35"/>
    </location>
</feature>
<accession>A0A1A7C2E6</accession>
<keyword evidence="2" id="KW-0378">Hydrolase</keyword>
<dbReference type="EMBL" id="LOCQ01000054">
    <property type="protein sequence ID" value="OBV39189.1"/>
    <property type="molecule type" value="Genomic_DNA"/>
</dbReference>
<evidence type="ECO:0000259" key="1">
    <source>
        <dbReference type="Pfam" id="PF13358"/>
    </source>
</evidence>
<evidence type="ECO:0000313" key="2">
    <source>
        <dbReference type="EMBL" id="OBV39189.1"/>
    </source>
</evidence>
<reference evidence="2 3" key="1">
    <citation type="submission" date="2016-04" db="EMBL/GenBank/DDBJ databases">
        <title>Draft genome sequence of Janthinobacterium psychrotolerans sp. nov., isolated from freshwater sediments in Denmark.</title>
        <authorList>
            <person name="Gong X."/>
            <person name="Skrivergaard S."/>
            <person name="Korsgaard B.S."/>
            <person name="Schreiber L."/>
            <person name="Marshall I.P."/>
            <person name="Finster K."/>
            <person name="Schramm A."/>
        </authorList>
    </citation>
    <scope>NUCLEOTIDE SEQUENCE [LARGE SCALE GENOMIC DNA]</scope>
    <source>
        <strain evidence="2 3">S3-2</strain>
    </source>
</reference>
<dbReference type="Proteomes" id="UP000092713">
    <property type="component" value="Unassembled WGS sequence"/>
</dbReference>
<dbReference type="AlphaFoldDB" id="A0A1A7C2E6"/>
<keyword evidence="3" id="KW-1185">Reference proteome</keyword>
<dbReference type="InterPro" id="IPR038717">
    <property type="entry name" value="Tc1-like_DDE_dom"/>
</dbReference>
<name>A0A1A7C2E6_9BURK</name>
<dbReference type="Gene3D" id="3.30.420.10">
    <property type="entry name" value="Ribonuclease H-like superfamily/Ribonuclease H"/>
    <property type="match status" value="1"/>
</dbReference>
<dbReference type="GO" id="GO:0003676">
    <property type="term" value="F:nucleic acid binding"/>
    <property type="evidence" value="ECO:0007669"/>
    <property type="project" value="InterPro"/>
</dbReference>
<keyword evidence="2" id="KW-0540">Nuclease</keyword>
<dbReference type="Pfam" id="PF13358">
    <property type="entry name" value="DDE_3"/>
    <property type="match status" value="1"/>
</dbReference>
<sequence>MAQGLFLYYLPPYSPELNRIEILWKQAKYFWRRFAGLKGSELLSEVESLMNGFGTAFTINFV</sequence>
<comment type="caution">
    <text evidence="2">The sequence shown here is derived from an EMBL/GenBank/DDBJ whole genome shotgun (WGS) entry which is preliminary data.</text>
</comment>
<evidence type="ECO:0000313" key="3">
    <source>
        <dbReference type="Proteomes" id="UP000092713"/>
    </source>
</evidence>
<keyword evidence="2" id="KW-0255">Endonuclease</keyword>
<dbReference type="STRING" id="1747903.ASR47_10093"/>
<gene>
    <name evidence="2" type="ORF">ASR47_10093</name>
</gene>
<protein>
    <submittedName>
        <fullName evidence="2">DDE superfamily endonuclease</fullName>
    </submittedName>
</protein>
<proteinExistence type="predicted"/>